<dbReference type="PANTHER" id="PTHR30469">
    <property type="entry name" value="MULTIDRUG RESISTANCE PROTEIN MDTA"/>
    <property type="match status" value="1"/>
</dbReference>
<dbReference type="InterPro" id="IPR058626">
    <property type="entry name" value="MdtA-like_b-barrel"/>
</dbReference>
<evidence type="ECO:0000259" key="8">
    <source>
        <dbReference type="Pfam" id="PF25876"/>
    </source>
</evidence>
<comment type="caution">
    <text evidence="12">The sequence shown here is derived from an EMBL/GenBank/DDBJ whole genome shotgun (WGS) entry which is preliminary data.</text>
</comment>
<evidence type="ECO:0000256" key="1">
    <source>
        <dbReference type="ARBA" id="ARBA00004533"/>
    </source>
</evidence>
<feature type="domain" description="Multidrug resistance protein MdtA-like C-terminal permuted SH3" evidence="11">
    <location>
        <begin position="311"/>
        <end position="367"/>
    </location>
</feature>
<dbReference type="Gene3D" id="2.40.420.20">
    <property type="match status" value="1"/>
</dbReference>
<feature type="region of interest" description="Disordered" evidence="7">
    <location>
        <begin position="371"/>
        <end position="416"/>
    </location>
</feature>
<dbReference type="GO" id="GO:0005886">
    <property type="term" value="C:plasma membrane"/>
    <property type="evidence" value="ECO:0007669"/>
    <property type="project" value="UniProtKB-SubCell"/>
</dbReference>
<reference evidence="12 13" key="1">
    <citation type="journal article" date="2016" name="Plant Pathol.">
        <title>Genetic characterization of strains named as Xanthomonas axonopodis pv. dieffenbachiae leads to a taxonomic revision of the X. axonopodis species complex.</title>
        <authorList>
            <person name="Constantin E.C."/>
            <person name="Cleenwerck I."/>
            <person name="Maes M."/>
            <person name="Baeyen S."/>
            <person name="Van Malderghem C."/>
            <person name="De Vos P."/>
            <person name="Cottyn B."/>
        </authorList>
    </citation>
    <scope>NUCLEOTIDE SEQUENCE [LARGE SCALE GENOMIC DNA]</scope>
    <source>
        <strain evidence="13">LMG9055</strain>
    </source>
</reference>
<sequence>MSRFWKITLLVVAVLVVVFVAVRLMGGGNHGKRAGAPDGNDPDNGGPVPVTVTVVAATTQDVPVYASALGMVTALNTVTVSPQVGGQLMSLNFKEGQEVKKGDLLAQIDPRTLQASYDQALAAKRQNQALLTTSRVNYQRSNDPAYKQYVSRTDLNTQRNQVAQYEAAVAANDAQMRSAQVQLQFTRVTAPIDGIAGIRGVDVGNIVTSSSTIVTLPQIRPIYVSFNLPERELQAVRTGQTAAPLAVAALDRGDAHVISSDGKLDVIDNRISADSGTFGARAIFNNTDNALWPGQFVNVRLQLRTIAGGTVVPSQSVQRGPDGDYVYVVGSDNTAQMRTVVQGVEVDDSHVQITKGLKPGERVVTEGQFRLKPGSKVSALKPGETPPEPTEAELKAAKDKQSRGGGPGGRRGGGPR</sequence>
<accession>A0A1V9HDU3</accession>
<dbReference type="SUPFAM" id="SSF111369">
    <property type="entry name" value="HlyD-like secretion proteins"/>
    <property type="match status" value="1"/>
</dbReference>
<evidence type="ECO:0000256" key="7">
    <source>
        <dbReference type="SAM" id="MobiDB-lite"/>
    </source>
</evidence>
<dbReference type="NCBIfam" id="TIGR01730">
    <property type="entry name" value="RND_mfp"/>
    <property type="match status" value="1"/>
</dbReference>
<dbReference type="Pfam" id="PF25917">
    <property type="entry name" value="BSH_RND"/>
    <property type="match status" value="1"/>
</dbReference>
<evidence type="ECO:0000256" key="3">
    <source>
        <dbReference type="ARBA" id="ARBA00022448"/>
    </source>
</evidence>
<dbReference type="Gene3D" id="2.40.50.100">
    <property type="match status" value="1"/>
</dbReference>
<evidence type="ECO:0000256" key="5">
    <source>
        <dbReference type="ARBA" id="ARBA00022519"/>
    </source>
</evidence>
<dbReference type="Pfam" id="PF25967">
    <property type="entry name" value="RND-MFP_C"/>
    <property type="match status" value="1"/>
</dbReference>
<evidence type="ECO:0000313" key="12">
    <source>
        <dbReference type="EMBL" id="OQP81008.1"/>
    </source>
</evidence>
<organism evidence="12 13">
    <name type="scientific">Xanthomonas phaseoli pv. syngonii LMG 9055</name>
    <dbReference type="NCBI Taxonomy" id="1437878"/>
    <lineage>
        <taxon>Bacteria</taxon>
        <taxon>Pseudomonadati</taxon>
        <taxon>Pseudomonadota</taxon>
        <taxon>Gammaproteobacteria</taxon>
        <taxon>Lysobacterales</taxon>
        <taxon>Lysobacteraceae</taxon>
        <taxon>Xanthomonas</taxon>
    </lineage>
</organism>
<dbReference type="Gene3D" id="2.40.30.170">
    <property type="match status" value="1"/>
</dbReference>
<feature type="domain" description="Multidrug resistance protein MdtA-like barrel-sandwich hybrid" evidence="9">
    <location>
        <begin position="76"/>
        <end position="212"/>
    </location>
</feature>
<dbReference type="Gene3D" id="1.10.287.470">
    <property type="entry name" value="Helix hairpin bin"/>
    <property type="match status" value="1"/>
</dbReference>
<evidence type="ECO:0000259" key="10">
    <source>
        <dbReference type="Pfam" id="PF25944"/>
    </source>
</evidence>
<comment type="subcellular location">
    <subcellularLocation>
        <location evidence="1">Cell inner membrane</location>
    </subcellularLocation>
</comment>
<keyword evidence="4" id="KW-1003">Cell membrane</keyword>
<dbReference type="GO" id="GO:0015562">
    <property type="term" value="F:efflux transmembrane transporter activity"/>
    <property type="evidence" value="ECO:0007669"/>
    <property type="project" value="TreeGrafter"/>
</dbReference>
<dbReference type="InterPro" id="IPR058627">
    <property type="entry name" value="MdtA-like_C"/>
</dbReference>
<dbReference type="Pfam" id="PF25944">
    <property type="entry name" value="Beta-barrel_RND"/>
    <property type="match status" value="1"/>
</dbReference>
<dbReference type="InterPro" id="IPR058624">
    <property type="entry name" value="MdtA-like_HH"/>
</dbReference>
<evidence type="ECO:0000256" key="6">
    <source>
        <dbReference type="ARBA" id="ARBA00023136"/>
    </source>
</evidence>
<feature type="domain" description="Multidrug resistance protein MdtA-like beta-barrel" evidence="10">
    <location>
        <begin position="221"/>
        <end position="303"/>
    </location>
</feature>
<evidence type="ECO:0000313" key="13">
    <source>
        <dbReference type="Proteomes" id="UP000050343"/>
    </source>
</evidence>
<dbReference type="InterPro" id="IPR058625">
    <property type="entry name" value="MdtA-like_BSH"/>
</dbReference>
<dbReference type="InterPro" id="IPR006143">
    <property type="entry name" value="RND_pump_MFP"/>
</dbReference>
<keyword evidence="6" id="KW-0472">Membrane</keyword>
<dbReference type="FunFam" id="2.40.420.20:FF:000001">
    <property type="entry name" value="Efflux RND transporter periplasmic adaptor subunit"/>
    <property type="match status" value="1"/>
</dbReference>
<evidence type="ECO:0000256" key="4">
    <source>
        <dbReference type="ARBA" id="ARBA00022475"/>
    </source>
</evidence>
<dbReference type="AlphaFoldDB" id="A0A1V9HDU3"/>
<reference evidence="12 13" key="2">
    <citation type="journal article" date="2017" name="Plant Pathol.">
        <title>Pathogenicity and virulence gene content of Xanthomonas strains infecting Araceae, formerly known as Xanthomonas axonopodis pv. dieffenbachiae.</title>
        <authorList>
            <person name="Constantin E.C."/>
            <person name="Haegeman A."/>
            <person name="Van Vaerenbergh J."/>
            <person name="Baeyen S."/>
            <person name="Van Malderghem C."/>
            <person name="Maes M."/>
            <person name="Cottyn B."/>
        </authorList>
    </citation>
    <scope>NUCLEOTIDE SEQUENCE [LARGE SCALE GENOMIC DNA]</scope>
    <source>
        <strain evidence="13">LMG9055</strain>
    </source>
</reference>
<comment type="similarity">
    <text evidence="2">Belongs to the membrane fusion protein (MFP) (TC 8.A.1) family.</text>
</comment>
<feature type="compositionally biased region" description="Basic and acidic residues" evidence="7">
    <location>
        <begin position="392"/>
        <end position="402"/>
    </location>
</feature>
<gene>
    <name evidence="12" type="ORF">IA54_021520</name>
</gene>
<dbReference type="GO" id="GO:1990281">
    <property type="term" value="C:efflux pump complex"/>
    <property type="evidence" value="ECO:0007669"/>
    <property type="project" value="TreeGrafter"/>
</dbReference>
<dbReference type="Pfam" id="PF25876">
    <property type="entry name" value="HH_MFP_RND"/>
    <property type="match status" value="1"/>
</dbReference>
<feature type="domain" description="Multidrug resistance protein MdtA-like alpha-helical hairpin" evidence="8">
    <location>
        <begin position="117"/>
        <end position="186"/>
    </location>
</feature>
<protein>
    <submittedName>
        <fullName evidence="12">Efflux transporter periplasmic adaptor subunit</fullName>
    </submittedName>
</protein>
<evidence type="ECO:0000256" key="2">
    <source>
        <dbReference type="ARBA" id="ARBA00009477"/>
    </source>
</evidence>
<evidence type="ECO:0000259" key="9">
    <source>
        <dbReference type="Pfam" id="PF25917"/>
    </source>
</evidence>
<dbReference type="Proteomes" id="UP000050343">
    <property type="component" value="Unassembled WGS sequence"/>
</dbReference>
<keyword evidence="3" id="KW-0813">Transport</keyword>
<dbReference type="EMBL" id="JPUO02000103">
    <property type="protein sequence ID" value="OQP81008.1"/>
    <property type="molecule type" value="Genomic_DNA"/>
</dbReference>
<dbReference type="PANTHER" id="PTHR30469:SF36">
    <property type="entry name" value="BLL3903 PROTEIN"/>
    <property type="match status" value="1"/>
</dbReference>
<evidence type="ECO:0000259" key="11">
    <source>
        <dbReference type="Pfam" id="PF25967"/>
    </source>
</evidence>
<keyword evidence="5" id="KW-0997">Cell inner membrane</keyword>
<feature type="compositionally biased region" description="Gly residues" evidence="7">
    <location>
        <begin position="403"/>
        <end position="416"/>
    </location>
</feature>
<name>A0A1V9HDU3_9XANT</name>
<proteinExistence type="inferred from homology"/>